<evidence type="ECO:0000313" key="1">
    <source>
        <dbReference type="EMBL" id="OIO65263.1"/>
    </source>
</evidence>
<dbReference type="AlphaFoldDB" id="A0A1J4Y3Z1"/>
<protein>
    <recommendedName>
        <fullName evidence="3">Homing endonuclease LAGLIDADG domain-containing protein</fullName>
    </recommendedName>
</protein>
<evidence type="ECO:0000313" key="2">
    <source>
        <dbReference type="Proteomes" id="UP000182693"/>
    </source>
</evidence>
<name>A0A1J4Y3Z1_9BACT</name>
<comment type="caution">
    <text evidence="1">The sequence shown here is derived from an EMBL/GenBank/DDBJ whole genome shotgun (WGS) entry which is preliminary data.</text>
</comment>
<sequence length="130" mass="15452">MELWLIGVMLYWAEGGKSIRGIVRFSNSDPEMIKIIMAFFRKICRVPEEKFRGYIHIHPHLDYKKAEKYRSSIANIPLSKFYKTYRKMNRFSKNKKDNLPFGTFDVYILSTELFLKISGWARGIFGSYHK</sequence>
<proteinExistence type="predicted"/>
<dbReference type="Proteomes" id="UP000182693">
    <property type="component" value="Unassembled WGS sequence"/>
</dbReference>
<organism evidence="1 2">
    <name type="scientific">Candidatus Wolfebacteria bacterium CG1_02_39_135</name>
    <dbReference type="NCBI Taxonomy" id="1805425"/>
    <lineage>
        <taxon>Bacteria</taxon>
        <taxon>Candidatus Wolfeibacteriota</taxon>
    </lineage>
</organism>
<dbReference type="EMBL" id="MNWX01000023">
    <property type="protein sequence ID" value="OIO65263.1"/>
    <property type="molecule type" value="Genomic_DNA"/>
</dbReference>
<reference evidence="1 2" key="1">
    <citation type="journal article" date="2016" name="Environ. Microbiol.">
        <title>Genomic resolution of a cold subsurface aquifer community provides metabolic insights for novel microbes adapted to high CO concentrations.</title>
        <authorList>
            <person name="Probst A.J."/>
            <person name="Castelle C.J."/>
            <person name="Singh A."/>
            <person name="Brown C.T."/>
            <person name="Anantharaman K."/>
            <person name="Sharon I."/>
            <person name="Hug L.A."/>
            <person name="Burstein D."/>
            <person name="Emerson J.B."/>
            <person name="Thomas B.C."/>
            <person name="Banfield J.F."/>
        </authorList>
    </citation>
    <scope>NUCLEOTIDE SEQUENCE [LARGE SCALE GENOMIC DNA]</scope>
    <source>
        <strain evidence="1">CG1_02_39_135</strain>
    </source>
</reference>
<dbReference type="STRING" id="1805425.AUJ30_01290"/>
<accession>A0A1J4Y3Z1</accession>
<evidence type="ECO:0008006" key="3">
    <source>
        <dbReference type="Google" id="ProtNLM"/>
    </source>
</evidence>
<gene>
    <name evidence="1" type="ORF">AUJ30_01290</name>
</gene>